<reference evidence="1 2" key="1">
    <citation type="journal article" date="2018" name="Int. J. Syst. Evol. Microbiol.">
        <title>Rubneribacter badeniensis gen. nov., sp. nov. and Enteroscipio rubneri gen. nov., sp. nov., new members of the Eggerthellaceae isolated from human faeces.</title>
        <authorList>
            <person name="Danylec N."/>
            <person name="Gobl A."/>
            <person name="Stoll D.A."/>
            <person name="Hetzer B."/>
            <person name="Kulling S.E."/>
            <person name="Huch M."/>
        </authorList>
    </citation>
    <scope>NUCLEOTIDE SEQUENCE [LARGE SCALE GENOMIC DNA]</scope>
    <source>
        <strain evidence="1 2">ResAG-85</strain>
    </source>
</reference>
<evidence type="ECO:0000313" key="1">
    <source>
        <dbReference type="EMBL" id="PNV65815.1"/>
    </source>
</evidence>
<accession>A0A2K2U651</accession>
<dbReference type="EMBL" id="PPEL01000016">
    <property type="protein sequence ID" value="PNV65815.1"/>
    <property type="molecule type" value="Genomic_DNA"/>
</dbReference>
<comment type="caution">
    <text evidence="1">The sequence shown here is derived from an EMBL/GenBank/DDBJ whole genome shotgun (WGS) entry which is preliminary data.</text>
</comment>
<keyword evidence="2" id="KW-1185">Reference proteome</keyword>
<dbReference type="Proteomes" id="UP000236488">
    <property type="component" value="Unassembled WGS sequence"/>
</dbReference>
<evidence type="ECO:0008006" key="3">
    <source>
        <dbReference type="Google" id="ProtNLM"/>
    </source>
</evidence>
<sequence length="171" mass="19389">MNDALRALSRDELEKLLVIYAKNLVALDGTWFQSLERREGMDAAMRHDVEAWRRFSRVEARRIKAFLDLEEHPGLAGLARALPLRCQSAANADELRFDEDGALVYRITDCRVQNARERKGMGFHPCKSVGEVEYGEFARGIDERIGCECLSCFPEATDATCNCAWRFALDA</sequence>
<name>A0A2K2U651_9ACTN</name>
<proteinExistence type="predicted"/>
<protein>
    <recommendedName>
        <fullName evidence="3">Cytosolic protein</fullName>
    </recommendedName>
</protein>
<dbReference type="RefSeq" id="WP_103262755.1">
    <property type="nucleotide sequence ID" value="NZ_PPEL01000016.1"/>
</dbReference>
<gene>
    <name evidence="1" type="ORF">C2L80_04580</name>
</gene>
<organism evidence="1 2">
    <name type="scientific">Rubneribacter badeniensis</name>
    <dbReference type="NCBI Taxonomy" id="2070688"/>
    <lineage>
        <taxon>Bacteria</taxon>
        <taxon>Bacillati</taxon>
        <taxon>Actinomycetota</taxon>
        <taxon>Coriobacteriia</taxon>
        <taxon>Eggerthellales</taxon>
        <taxon>Eggerthellaceae</taxon>
        <taxon>Rubneribacter</taxon>
    </lineage>
</organism>
<evidence type="ECO:0000313" key="2">
    <source>
        <dbReference type="Proteomes" id="UP000236488"/>
    </source>
</evidence>
<dbReference type="Pfam" id="PF19620">
    <property type="entry name" value="DUF6125"/>
    <property type="match status" value="1"/>
</dbReference>
<dbReference type="AlphaFoldDB" id="A0A2K2U651"/>